<dbReference type="GO" id="GO:0050660">
    <property type="term" value="F:flavin adenine dinucleotide binding"/>
    <property type="evidence" value="ECO:0007669"/>
    <property type="project" value="InterPro"/>
</dbReference>
<dbReference type="InterPro" id="IPR013785">
    <property type="entry name" value="Aldolase_TIM"/>
</dbReference>
<keyword evidence="4" id="KW-0285">Flavoprotein</keyword>
<dbReference type="PANTHER" id="PTHR45846">
    <property type="entry name" value="TRNA-DIHYDROURIDINE(47) SYNTHASE [NAD(P)(+)]-LIKE"/>
    <property type="match status" value="1"/>
</dbReference>
<dbReference type="InterPro" id="IPR001269">
    <property type="entry name" value="DUS_fam"/>
</dbReference>
<evidence type="ECO:0000256" key="3">
    <source>
        <dbReference type="ARBA" id="ARBA00022555"/>
    </source>
</evidence>
<keyword evidence="6" id="KW-0819">tRNA processing</keyword>
<evidence type="ECO:0000259" key="12">
    <source>
        <dbReference type="Pfam" id="PF01207"/>
    </source>
</evidence>
<dbReference type="PANTHER" id="PTHR45846:SF1">
    <property type="entry name" value="TRNA-DIHYDROURIDINE(47) SYNTHASE [NAD(P)(+)]-LIKE"/>
    <property type="match status" value="1"/>
</dbReference>
<keyword evidence="8" id="KW-0694">RNA-binding</keyword>
<evidence type="ECO:0000256" key="2">
    <source>
        <dbReference type="ARBA" id="ARBA00002790"/>
    </source>
</evidence>
<evidence type="ECO:0000256" key="4">
    <source>
        <dbReference type="ARBA" id="ARBA00022630"/>
    </source>
</evidence>
<sequence length="327" mass="35267">MARDLNEPFEIGGVAIPNRVTLAPLAGIGNWFFRLQARRFGAGLLTSEMISSHAIKYGNEKTCTEMLRIHPDEHPIAIQLFGEDPDAMEAAAEVVAATGADMIDLNMGCPVPKVCKTGAGAALLRDHDRAVAVAAAAARGSGLPVTVKIRPGQKPGERDGVTLAKRLQDDAGVAGIGFHPRHASQAHKGIPDYDLAREVVEALDIPVTISGGLRDVETIKHVFDYTGAAAVMLARGVMGNPWLFSEVLGTRDEPPTAQEVVEELDWTMDSAVEHIGADRAGRYLRKFYPWYIERLSGGKELQDAMQRAEGVEAAREIFHSHALAHAI</sequence>
<dbReference type="Gene3D" id="3.20.20.70">
    <property type="entry name" value="Aldolase class I"/>
    <property type="match status" value="1"/>
</dbReference>
<name>A0A6J7E686_9ZZZZ</name>
<reference evidence="13" key="1">
    <citation type="submission" date="2020-05" db="EMBL/GenBank/DDBJ databases">
        <authorList>
            <person name="Chiriac C."/>
            <person name="Salcher M."/>
            <person name="Ghai R."/>
            <person name="Kavagutti S V."/>
        </authorList>
    </citation>
    <scope>NUCLEOTIDE SEQUENCE</scope>
</reference>
<protein>
    <submittedName>
        <fullName evidence="13">Unannotated protein</fullName>
    </submittedName>
</protein>
<dbReference type="CDD" id="cd02801">
    <property type="entry name" value="DUS_like_FMN"/>
    <property type="match status" value="1"/>
</dbReference>
<keyword evidence="9" id="KW-0560">Oxidoreductase</keyword>
<comment type="function">
    <text evidence="2">Catalyzes the synthesis of 5,6-dihydrouridine (D), a modified base found in the D-loop of most tRNAs, via the reduction of the C5-C6 double bond in target uridines.</text>
</comment>
<dbReference type="PROSITE" id="PS01136">
    <property type="entry name" value="UPF0034"/>
    <property type="match status" value="1"/>
</dbReference>
<evidence type="ECO:0000256" key="5">
    <source>
        <dbReference type="ARBA" id="ARBA00022643"/>
    </source>
</evidence>
<gene>
    <name evidence="13" type="ORF">UFOPK3444_01110</name>
</gene>
<comment type="cofactor">
    <cofactor evidence="1">
        <name>FMN</name>
        <dbReference type="ChEBI" id="CHEBI:58210"/>
    </cofactor>
</comment>
<dbReference type="Pfam" id="PF01207">
    <property type="entry name" value="Dus"/>
    <property type="match status" value="1"/>
</dbReference>
<dbReference type="InterPro" id="IPR024036">
    <property type="entry name" value="tRNA-dHydroUridine_Synthase_C"/>
</dbReference>
<evidence type="ECO:0000313" key="13">
    <source>
        <dbReference type="EMBL" id="CAB4877578.1"/>
    </source>
</evidence>
<evidence type="ECO:0000256" key="6">
    <source>
        <dbReference type="ARBA" id="ARBA00022694"/>
    </source>
</evidence>
<dbReference type="PIRSF" id="PIRSF006621">
    <property type="entry name" value="Dus"/>
    <property type="match status" value="1"/>
</dbReference>
<comment type="catalytic activity">
    <reaction evidence="11">
        <text>a 5,6-dihydrouridine in tRNA + NAD(+) = a uridine in tRNA + NADH + H(+)</text>
        <dbReference type="Rhea" id="RHEA:54452"/>
        <dbReference type="Rhea" id="RHEA-COMP:13339"/>
        <dbReference type="Rhea" id="RHEA-COMP:13887"/>
        <dbReference type="ChEBI" id="CHEBI:15378"/>
        <dbReference type="ChEBI" id="CHEBI:57540"/>
        <dbReference type="ChEBI" id="CHEBI:57945"/>
        <dbReference type="ChEBI" id="CHEBI:65315"/>
        <dbReference type="ChEBI" id="CHEBI:74443"/>
    </reaction>
</comment>
<keyword evidence="3" id="KW-0820">tRNA-binding</keyword>
<dbReference type="EMBL" id="CAFBLU010000018">
    <property type="protein sequence ID" value="CAB4877578.1"/>
    <property type="molecule type" value="Genomic_DNA"/>
</dbReference>
<dbReference type="AlphaFoldDB" id="A0A6J7E686"/>
<dbReference type="InterPro" id="IPR035587">
    <property type="entry name" value="DUS-like_FMN-bd"/>
</dbReference>
<evidence type="ECO:0000256" key="10">
    <source>
        <dbReference type="ARBA" id="ARBA00048205"/>
    </source>
</evidence>
<proteinExistence type="predicted"/>
<evidence type="ECO:0000256" key="1">
    <source>
        <dbReference type="ARBA" id="ARBA00001917"/>
    </source>
</evidence>
<dbReference type="SUPFAM" id="SSF51395">
    <property type="entry name" value="FMN-linked oxidoreductases"/>
    <property type="match status" value="1"/>
</dbReference>
<keyword evidence="5" id="KW-0288">FMN</keyword>
<evidence type="ECO:0000256" key="7">
    <source>
        <dbReference type="ARBA" id="ARBA00022857"/>
    </source>
</evidence>
<dbReference type="GO" id="GO:0017150">
    <property type="term" value="F:tRNA dihydrouridine synthase activity"/>
    <property type="evidence" value="ECO:0007669"/>
    <property type="project" value="InterPro"/>
</dbReference>
<dbReference type="InterPro" id="IPR018517">
    <property type="entry name" value="tRNA_hU_synthase_CS"/>
</dbReference>
<dbReference type="GO" id="GO:0000049">
    <property type="term" value="F:tRNA binding"/>
    <property type="evidence" value="ECO:0007669"/>
    <property type="project" value="UniProtKB-KW"/>
</dbReference>
<dbReference type="Gene3D" id="1.10.1200.80">
    <property type="entry name" value="Putative flavin oxidoreducatase, domain 2"/>
    <property type="match status" value="1"/>
</dbReference>
<comment type="catalytic activity">
    <reaction evidence="10">
        <text>a 5,6-dihydrouridine in tRNA + NADP(+) = a uridine in tRNA + NADPH + H(+)</text>
        <dbReference type="Rhea" id="RHEA:23624"/>
        <dbReference type="Rhea" id="RHEA-COMP:13339"/>
        <dbReference type="Rhea" id="RHEA-COMP:13887"/>
        <dbReference type="ChEBI" id="CHEBI:15378"/>
        <dbReference type="ChEBI" id="CHEBI:57783"/>
        <dbReference type="ChEBI" id="CHEBI:58349"/>
        <dbReference type="ChEBI" id="CHEBI:65315"/>
        <dbReference type="ChEBI" id="CHEBI:74443"/>
    </reaction>
</comment>
<keyword evidence="7" id="KW-0521">NADP</keyword>
<feature type="domain" description="DUS-like FMN-binding" evidence="12">
    <location>
        <begin position="22"/>
        <end position="316"/>
    </location>
</feature>
<evidence type="ECO:0000256" key="8">
    <source>
        <dbReference type="ARBA" id="ARBA00022884"/>
    </source>
</evidence>
<accession>A0A6J7E686</accession>
<organism evidence="13">
    <name type="scientific">freshwater metagenome</name>
    <dbReference type="NCBI Taxonomy" id="449393"/>
    <lineage>
        <taxon>unclassified sequences</taxon>
        <taxon>metagenomes</taxon>
        <taxon>ecological metagenomes</taxon>
    </lineage>
</organism>
<evidence type="ECO:0000256" key="9">
    <source>
        <dbReference type="ARBA" id="ARBA00023002"/>
    </source>
</evidence>
<evidence type="ECO:0000256" key="11">
    <source>
        <dbReference type="ARBA" id="ARBA00048802"/>
    </source>
</evidence>